<gene>
    <name evidence="3" type="ordered locus">Veis_0531</name>
</gene>
<proteinExistence type="predicted"/>
<evidence type="ECO:0000256" key="1">
    <source>
        <dbReference type="SAM" id="SignalP"/>
    </source>
</evidence>
<dbReference type="CDD" id="cd08509">
    <property type="entry name" value="PBP2_TmCBP_oligosaccharides_like"/>
    <property type="match status" value="1"/>
</dbReference>
<feature type="domain" description="Solute-binding protein family 5" evidence="2">
    <location>
        <begin position="84"/>
        <end position="503"/>
    </location>
</feature>
<dbReference type="Gene3D" id="3.40.190.10">
    <property type="entry name" value="Periplasmic binding protein-like II"/>
    <property type="match status" value="1"/>
</dbReference>
<dbReference type="OrthoDB" id="9801799at2"/>
<dbReference type="HOGENOM" id="CLU_017028_8_3_4"/>
<dbReference type="InterPro" id="IPR030678">
    <property type="entry name" value="Peptide/Ni-bd"/>
</dbReference>
<dbReference type="Pfam" id="PF00496">
    <property type="entry name" value="SBP_bac_5"/>
    <property type="match status" value="1"/>
</dbReference>
<dbReference type="EMBL" id="CP000542">
    <property type="protein sequence ID" value="ABM56315.1"/>
    <property type="molecule type" value="Genomic_DNA"/>
</dbReference>
<dbReference type="GO" id="GO:0015833">
    <property type="term" value="P:peptide transport"/>
    <property type="evidence" value="ECO:0007669"/>
    <property type="project" value="TreeGrafter"/>
</dbReference>
<dbReference type="PANTHER" id="PTHR30290">
    <property type="entry name" value="PERIPLASMIC BINDING COMPONENT OF ABC TRANSPORTER"/>
    <property type="match status" value="1"/>
</dbReference>
<sequence>MKRLIHASIALCIACAANTPALAENMTDVGTPRKETLVVDILTGRVGNPKRMNPYLEGNSLVQGLHQLGYSNLWEIDTVKGVQYPALAATMPEAIDGKNTRWRFKVRKGLAWSDGVPFSAADVAYTAQMIIGNPKLPYNRFLEKNIKSIQAIDAETVELETLSAMPKIAYMFGSVIFGNGFRVLPKHVWEKVDPATFANFPPVTIGPYKLKEVDDNGFWFLWEKRADWQKTDAGQIVGEPKPKYVLFRSYGTEEKRIMAMARNDIDVLTDITPEGLDILRQRNAKVKSWYDAFPWAALDDPCERGISFNTSSAPYDQWQVRWALALATRIDNVSIATFSGMMRASPLHAPPISILMKTYHEPMLPWLKGFALPDGYKPFDSEFAIRMGKRLAAEKIPGLPTGDAELRKLFGVGWWKFDPAKAAALLQSVGFRKADAGWLLPDGKPWKMTINAPADFEIQSQRLAFAVANEWKKFGIDVNVQQQQGGVFTTEYASGNFQAGAYWNQTCAIGPDLWVRLEWWHEKYVSPNGQPAAFNRERYTNPSLSHTIDQMAILQPTDPKNVELGTALLKELVAGMPVIPMFGTSKFVPVNTTYWSNFPSASNYYEGPWWWWSNFKYIVARLRPAP</sequence>
<dbReference type="Gene3D" id="3.90.76.10">
    <property type="entry name" value="Dipeptide-binding Protein, Domain 1"/>
    <property type="match status" value="1"/>
</dbReference>
<dbReference type="STRING" id="391735.Veis_0531"/>
<dbReference type="Proteomes" id="UP000000374">
    <property type="component" value="Chromosome"/>
</dbReference>
<dbReference type="Gene3D" id="3.10.105.10">
    <property type="entry name" value="Dipeptide-binding Protein, Domain 3"/>
    <property type="match status" value="1"/>
</dbReference>
<dbReference type="AlphaFoldDB" id="A1WFA8"/>
<dbReference type="GeneID" id="76459233"/>
<dbReference type="GO" id="GO:1904680">
    <property type="term" value="F:peptide transmembrane transporter activity"/>
    <property type="evidence" value="ECO:0007669"/>
    <property type="project" value="TreeGrafter"/>
</dbReference>
<feature type="signal peptide" evidence="1">
    <location>
        <begin position="1"/>
        <end position="23"/>
    </location>
</feature>
<accession>A1WFA8</accession>
<keyword evidence="4" id="KW-1185">Reference proteome</keyword>
<organism evidence="3 4">
    <name type="scientific">Verminephrobacter eiseniae (strain EF01-2)</name>
    <dbReference type="NCBI Taxonomy" id="391735"/>
    <lineage>
        <taxon>Bacteria</taxon>
        <taxon>Pseudomonadati</taxon>
        <taxon>Pseudomonadota</taxon>
        <taxon>Betaproteobacteria</taxon>
        <taxon>Burkholderiales</taxon>
        <taxon>Comamonadaceae</taxon>
        <taxon>Verminephrobacter</taxon>
    </lineage>
</organism>
<dbReference type="PIRSF" id="PIRSF002741">
    <property type="entry name" value="MppA"/>
    <property type="match status" value="1"/>
</dbReference>
<reference evidence="4" key="1">
    <citation type="submission" date="2006-12" db="EMBL/GenBank/DDBJ databases">
        <title>Complete sequence of chromosome 1 of Verminephrobacter eiseniae EF01-2.</title>
        <authorList>
            <person name="Copeland A."/>
            <person name="Lucas S."/>
            <person name="Lapidus A."/>
            <person name="Barry K."/>
            <person name="Detter J.C."/>
            <person name="Glavina del Rio T."/>
            <person name="Dalin E."/>
            <person name="Tice H."/>
            <person name="Pitluck S."/>
            <person name="Chertkov O."/>
            <person name="Brettin T."/>
            <person name="Bruce D."/>
            <person name="Han C."/>
            <person name="Tapia R."/>
            <person name="Gilna P."/>
            <person name="Schmutz J."/>
            <person name="Larimer F."/>
            <person name="Land M."/>
            <person name="Hauser L."/>
            <person name="Kyrpides N."/>
            <person name="Kim E."/>
            <person name="Stahl D."/>
            <person name="Richardson P."/>
        </authorList>
    </citation>
    <scope>NUCLEOTIDE SEQUENCE [LARGE SCALE GENOMIC DNA]</scope>
    <source>
        <strain evidence="4">EF01-2</strain>
    </source>
</reference>
<dbReference type="GO" id="GO:0030288">
    <property type="term" value="C:outer membrane-bounded periplasmic space"/>
    <property type="evidence" value="ECO:0007669"/>
    <property type="project" value="UniProtKB-ARBA"/>
</dbReference>
<dbReference type="GO" id="GO:0043190">
    <property type="term" value="C:ATP-binding cassette (ABC) transporter complex"/>
    <property type="evidence" value="ECO:0007669"/>
    <property type="project" value="InterPro"/>
</dbReference>
<keyword evidence="1" id="KW-0732">Signal</keyword>
<evidence type="ECO:0000313" key="3">
    <source>
        <dbReference type="EMBL" id="ABM56315.1"/>
    </source>
</evidence>
<dbReference type="PANTHER" id="PTHR30290:SF65">
    <property type="entry name" value="MONOACYL PHOSPHATIDYLINOSITOL TETRAMANNOSIDE-BINDING PROTEIN LPQW-RELATED"/>
    <property type="match status" value="1"/>
</dbReference>
<dbReference type="eggNOG" id="COG0747">
    <property type="taxonomic scope" value="Bacteria"/>
</dbReference>
<dbReference type="KEGG" id="vei:Veis_0531"/>
<dbReference type="SUPFAM" id="SSF53850">
    <property type="entry name" value="Periplasmic binding protein-like II"/>
    <property type="match status" value="1"/>
</dbReference>
<dbReference type="InterPro" id="IPR000914">
    <property type="entry name" value="SBP_5_dom"/>
</dbReference>
<dbReference type="InterPro" id="IPR039424">
    <property type="entry name" value="SBP_5"/>
</dbReference>
<protein>
    <submittedName>
        <fullName evidence="3">Extracellular solute-binding protein, family 5</fullName>
    </submittedName>
</protein>
<evidence type="ECO:0000259" key="2">
    <source>
        <dbReference type="Pfam" id="PF00496"/>
    </source>
</evidence>
<feature type="chain" id="PRO_5002640590" evidence="1">
    <location>
        <begin position="24"/>
        <end position="626"/>
    </location>
</feature>
<evidence type="ECO:0000313" key="4">
    <source>
        <dbReference type="Proteomes" id="UP000000374"/>
    </source>
</evidence>
<dbReference type="RefSeq" id="WP_011808330.1">
    <property type="nucleotide sequence ID" value="NC_008786.1"/>
</dbReference>
<name>A1WFA8_VEREI</name>